<reference evidence="1 2" key="1">
    <citation type="submission" date="2024-03" db="EMBL/GenBank/DDBJ databases">
        <title>Adaptation during the transition from Ophiocordyceps entomopathogen to insect associate is accompanied by gene loss and intensified selection.</title>
        <authorList>
            <person name="Ward C.M."/>
            <person name="Onetto C.A."/>
            <person name="Borneman A.R."/>
        </authorList>
    </citation>
    <scope>NUCLEOTIDE SEQUENCE [LARGE SCALE GENOMIC DNA]</scope>
    <source>
        <strain evidence="1">AWRI1</strain>
        <tissue evidence="1">Single Adult Female</tissue>
    </source>
</reference>
<gene>
    <name evidence="1" type="ORF">V9T40_005335</name>
</gene>
<comment type="caution">
    <text evidence="1">The sequence shown here is derived from an EMBL/GenBank/DDBJ whole genome shotgun (WGS) entry which is preliminary data.</text>
</comment>
<organism evidence="1 2">
    <name type="scientific">Parthenolecanium corni</name>
    <dbReference type="NCBI Taxonomy" id="536013"/>
    <lineage>
        <taxon>Eukaryota</taxon>
        <taxon>Metazoa</taxon>
        <taxon>Ecdysozoa</taxon>
        <taxon>Arthropoda</taxon>
        <taxon>Hexapoda</taxon>
        <taxon>Insecta</taxon>
        <taxon>Pterygota</taxon>
        <taxon>Neoptera</taxon>
        <taxon>Paraneoptera</taxon>
        <taxon>Hemiptera</taxon>
        <taxon>Sternorrhyncha</taxon>
        <taxon>Coccoidea</taxon>
        <taxon>Coccidae</taxon>
        <taxon>Parthenolecanium</taxon>
    </lineage>
</organism>
<dbReference type="Proteomes" id="UP001367676">
    <property type="component" value="Unassembled WGS sequence"/>
</dbReference>
<accession>A0AAN9TGN6</accession>
<keyword evidence="2" id="KW-1185">Reference proteome</keyword>
<sequence length="106" mass="11866">MPDCLAKPTPMMPIANHKIENSDDRSFPFRRENSPFPIVVNTWGFIDANKNGPCTIIKRHHRQGRPGCGTSVCVRIGSQLFVACLSTSWGHVYTDHPAQTINYAQI</sequence>
<evidence type="ECO:0000313" key="2">
    <source>
        <dbReference type="Proteomes" id="UP001367676"/>
    </source>
</evidence>
<dbReference type="EMBL" id="JBBCAQ010000023">
    <property type="protein sequence ID" value="KAK7588090.1"/>
    <property type="molecule type" value="Genomic_DNA"/>
</dbReference>
<proteinExistence type="predicted"/>
<dbReference type="AlphaFoldDB" id="A0AAN9TGN6"/>
<evidence type="ECO:0000313" key="1">
    <source>
        <dbReference type="EMBL" id="KAK7588090.1"/>
    </source>
</evidence>
<protein>
    <submittedName>
        <fullName evidence="1">Uncharacterized protein</fullName>
    </submittedName>
</protein>
<name>A0AAN9TGN6_9HEMI</name>